<keyword evidence="3" id="KW-1185">Reference proteome</keyword>
<feature type="compositionally biased region" description="Polar residues" evidence="1">
    <location>
        <begin position="132"/>
        <end position="142"/>
    </location>
</feature>
<organism evidence="2 3">
    <name type="scientific">Lentinula raphanica</name>
    <dbReference type="NCBI Taxonomy" id="153919"/>
    <lineage>
        <taxon>Eukaryota</taxon>
        <taxon>Fungi</taxon>
        <taxon>Dikarya</taxon>
        <taxon>Basidiomycota</taxon>
        <taxon>Agaricomycotina</taxon>
        <taxon>Agaricomycetes</taxon>
        <taxon>Agaricomycetidae</taxon>
        <taxon>Agaricales</taxon>
        <taxon>Marasmiineae</taxon>
        <taxon>Omphalotaceae</taxon>
        <taxon>Lentinula</taxon>
    </lineage>
</organism>
<feature type="compositionally biased region" description="Polar residues" evidence="1">
    <location>
        <begin position="267"/>
        <end position="277"/>
    </location>
</feature>
<accession>A0AA38NY77</accession>
<feature type="region of interest" description="Disordered" evidence="1">
    <location>
        <begin position="1"/>
        <end position="28"/>
    </location>
</feature>
<evidence type="ECO:0000256" key="1">
    <source>
        <dbReference type="SAM" id="MobiDB-lite"/>
    </source>
</evidence>
<feature type="compositionally biased region" description="Low complexity" evidence="1">
    <location>
        <begin position="249"/>
        <end position="261"/>
    </location>
</feature>
<feature type="compositionally biased region" description="Polar residues" evidence="1">
    <location>
        <begin position="72"/>
        <end position="82"/>
    </location>
</feature>
<feature type="compositionally biased region" description="Polar residues" evidence="1">
    <location>
        <begin position="1"/>
        <end position="11"/>
    </location>
</feature>
<evidence type="ECO:0000313" key="3">
    <source>
        <dbReference type="Proteomes" id="UP001163846"/>
    </source>
</evidence>
<evidence type="ECO:0000313" key="2">
    <source>
        <dbReference type="EMBL" id="KAJ3832796.1"/>
    </source>
</evidence>
<feature type="region of interest" description="Disordered" evidence="1">
    <location>
        <begin position="210"/>
        <end position="282"/>
    </location>
</feature>
<name>A0AA38NY77_9AGAR</name>
<gene>
    <name evidence="2" type="ORF">F5878DRAFT_634210</name>
</gene>
<comment type="caution">
    <text evidence="2">The sequence shown here is derived from an EMBL/GenBank/DDBJ whole genome shotgun (WGS) entry which is preliminary data.</text>
</comment>
<dbReference type="EMBL" id="MU806852">
    <property type="protein sequence ID" value="KAJ3832796.1"/>
    <property type="molecule type" value="Genomic_DNA"/>
</dbReference>
<sequence length="361" mass="37446">MAVESNILSTSSHERDESDAPPQRSDTFSVSELQTIIAEVTVNGFGPPTEGQEMGGLGMSNSTPPRPMNPMSPGQTSQSGMMTPQIQSIASRPFTNNGPTQHSASLANGITPNRLASLLGGGHSSAPAPFSGPTSTSQNPAPTSALDPGSSPSPASILVGIVGNSSMSDSMPGLPHGIMNGIEVPGHDSSDTNISQTSHADLSDVERDFGLWFNPNNQEGHSPTPAPPNGPPSSSQNITPNSRPNTDGPSPLLPLSMSDPSTAAVLGNNSMSGSISGLPNRRGGLRPSTVVAGRNSSINPIVSGMGTDMFLGSEFMNEIGSPELDTNLFQTSGGDLNFERDFGQWFNPNDQTLEDLLDPME</sequence>
<feature type="compositionally biased region" description="Polar residues" evidence="1">
    <location>
        <begin position="236"/>
        <end position="248"/>
    </location>
</feature>
<feature type="region of interest" description="Disordered" evidence="1">
    <location>
        <begin position="114"/>
        <end position="196"/>
    </location>
</feature>
<feature type="region of interest" description="Disordered" evidence="1">
    <location>
        <begin position="41"/>
        <end position="82"/>
    </location>
</feature>
<proteinExistence type="predicted"/>
<dbReference type="AlphaFoldDB" id="A0AA38NY77"/>
<reference evidence="2" key="1">
    <citation type="submission" date="2022-08" db="EMBL/GenBank/DDBJ databases">
        <authorList>
            <consortium name="DOE Joint Genome Institute"/>
            <person name="Min B."/>
            <person name="Riley R."/>
            <person name="Sierra-Patev S."/>
            <person name="Naranjo-Ortiz M."/>
            <person name="Looney B."/>
            <person name="Konkel Z."/>
            <person name="Slot J.C."/>
            <person name="Sakamoto Y."/>
            <person name="Steenwyk J.L."/>
            <person name="Rokas A."/>
            <person name="Carro J."/>
            <person name="Camarero S."/>
            <person name="Ferreira P."/>
            <person name="Molpeceres G."/>
            <person name="Ruiz-Duenas F.J."/>
            <person name="Serrano A."/>
            <person name="Henrissat B."/>
            <person name="Drula E."/>
            <person name="Hughes K.W."/>
            <person name="Mata J.L."/>
            <person name="Ishikawa N.K."/>
            <person name="Vargas-Isla R."/>
            <person name="Ushijima S."/>
            <person name="Smith C.A."/>
            <person name="Ahrendt S."/>
            <person name="Andreopoulos W."/>
            <person name="He G."/>
            <person name="Labutti K."/>
            <person name="Lipzen A."/>
            <person name="Ng V."/>
            <person name="Sandor L."/>
            <person name="Barry K."/>
            <person name="Martinez A.T."/>
            <person name="Xiao Y."/>
            <person name="Gibbons J.G."/>
            <person name="Terashima K."/>
            <person name="Hibbett D.S."/>
            <person name="Grigoriev I.V."/>
        </authorList>
    </citation>
    <scope>NUCLEOTIDE SEQUENCE</scope>
    <source>
        <strain evidence="2">TFB9207</strain>
    </source>
</reference>
<dbReference type="Proteomes" id="UP001163846">
    <property type="component" value="Unassembled WGS sequence"/>
</dbReference>
<protein>
    <submittedName>
        <fullName evidence="2">Uncharacterized protein</fullName>
    </submittedName>
</protein>